<dbReference type="SUPFAM" id="SSF81383">
    <property type="entry name" value="F-box domain"/>
    <property type="match status" value="1"/>
</dbReference>
<dbReference type="PROSITE" id="PS50181">
    <property type="entry name" value="FBOX"/>
    <property type="match status" value="1"/>
</dbReference>
<evidence type="ECO:0000259" key="1">
    <source>
        <dbReference type="PROSITE" id="PS50181"/>
    </source>
</evidence>
<proteinExistence type="predicted"/>
<dbReference type="Gene3D" id="3.80.10.10">
    <property type="entry name" value="Ribonuclease Inhibitor"/>
    <property type="match status" value="1"/>
</dbReference>
<sequence>MAIHRLPIEILSEIFLHCSTKQDGCKPRLVATVCRRWRHVALSTSQLWCNIHLNAETIEVESLRSLLVLQLQRSGQVPLSIVFREPRDTASTLQLLLTVSQRWQSLDLLILTASQHELIRTSTSLFPVLKKLTLRNVTSFELGNLFRPLPLLEELVLDWLECPLPSTLPWTRITKCDIYGCSSEEVLNVLHSAPSIVNLSLYDCHVDNKDLTTITSAIRSLTISHCTSGFARSFLNHLTVPNLQELVLDLFRDINALTSLLTRSSSPIARLILTSVDVSEQELIATLHLTDTLDHLEINWPSDVHSNTLMEALTILPRSRRAPLLPRLRVLSITGGLSCRDDVLLTMLQSRCPGLEHVELYYAGRTFFFDRAFDGLRKIGMKMTVLLDGPVDPFAEEVEEMGD</sequence>
<name>A0A8H6XA05_9AGAR</name>
<dbReference type="InterPro" id="IPR001810">
    <property type="entry name" value="F-box_dom"/>
</dbReference>
<dbReference type="Pfam" id="PF12937">
    <property type="entry name" value="F-box-like"/>
    <property type="match status" value="1"/>
</dbReference>
<feature type="domain" description="F-box" evidence="1">
    <location>
        <begin position="1"/>
        <end position="51"/>
    </location>
</feature>
<reference evidence="2" key="1">
    <citation type="submission" date="2020-05" db="EMBL/GenBank/DDBJ databases">
        <title>Mycena genomes resolve the evolution of fungal bioluminescence.</title>
        <authorList>
            <person name="Tsai I.J."/>
        </authorList>
    </citation>
    <scope>NUCLEOTIDE SEQUENCE</scope>
    <source>
        <strain evidence="2">CCC161011</strain>
    </source>
</reference>
<dbReference type="EMBL" id="JACAZI010000022">
    <property type="protein sequence ID" value="KAF7336944.1"/>
    <property type="molecule type" value="Genomic_DNA"/>
</dbReference>
<dbReference type="InterPro" id="IPR036047">
    <property type="entry name" value="F-box-like_dom_sf"/>
</dbReference>
<protein>
    <submittedName>
        <fullName evidence="2">F-box domain-containing protein</fullName>
    </submittedName>
</protein>
<dbReference type="Proteomes" id="UP000620124">
    <property type="component" value="Unassembled WGS sequence"/>
</dbReference>
<gene>
    <name evidence="2" type="ORF">MVEN_02130800</name>
</gene>
<dbReference type="SUPFAM" id="SSF52047">
    <property type="entry name" value="RNI-like"/>
    <property type="match status" value="1"/>
</dbReference>
<organism evidence="2 3">
    <name type="scientific">Mycena venus</name>
    <dbReference type="NCBI Taxonomy" id="2733690"/>
    <lineage>
        <taxon>Eukaryota</taxon>
        <taxon>Fungi</taxon>
        <taxon>Dikarya</taxon>
        <taxon>Basidiomycota</taxon>
        <taxon>Agaricomycotina</taxon>
        <taxon>Agaricomycetes</taxon>
        <taxon>Agaricomycetidae</taxon>
        <taxon>Agaricales</taxon>
        <taxon>Marasmiineae</taxon>
        <taxon>Mycenaceae</taxon>
        <taxon>Mycena</taxon>
    </lineage>
</organism>
<dbReference type="OrthoDB" id="2962751at2759"/>
<evidence type="ECO:0000313" key="2">
    <source>
        <dbReference type="EMBL" id="KAF7336944.1"/>
    </source>
</evidence>
<keyword evidence="3" id="KW-1185">Reference proteome</keyword>
<dbReference type="InterPro" id="IPR032675">
    <property type="entry name" value="LRR_dom_sf"/>
</dbReference>
<dbReference type="AlphaFoldDB" id="A0A8H6XA05"/>
<comment type="caution">
    <text evidence="2">The sequence shown here is derived from an EMBL/GenBank/DDBJ whole genome shotgun (WGS) entry which is preliminary data.</text>
</comment>
<evidence type="ECO:0000313" key="3">
    <source>
        <dbReference type="Proteomes" id="UP000620124"/>
    </source>
</evidence>
<accession>A0A8H6XA05</accession>